<dbReference type="EMBL" id="OFSM01000021">
    <property type="protein sequence ID" value="SOY31073.1"/>
    <property type="molecule type" value="Genomic_DNA"/>
</dbReference>
<evidence type="ECO:0000313" key="1">
    <source>
        <dbReference type="EMBL" id="SOY31073.1"/>
    </source>
</evidence>
<keyword evidence="2" id="KW-1185">Reference proteome</keyword>
<protein>
    <recommendedName>
        <fullName evidence="3">Double zinc ribbon</fullName>
    </recommendedName>
</protein>
<evidence type="ECO:0000313" key="2">
    <source>
        <dbReference type="Proteomes" id="UP000236311"/>
    </source>
</evidence>
<dbReference type="RefSeq" id="WP_103241077.1">
    <property type="nucleotide sequence ID" value="NZ_JANJZD010000024.1"/>
</dbReference>
<accession>A0A2K4ZKR0</accession>
<reference evidence="1 2" key="1">
    <citation type="submission" date="2018-01" db="EMBL/GenBank/DDBJ databases">
        <authorList>
            <person name="Gaut B.S."/>
            <person name="Morton B.R."/>
            <person name="Clegg M.T."/>
            <person name="Duvall M.R."/>
        </authorList>
    </citation>
    <scope>NUCLEOTIDE SEQUENCE [LARGE SCALE GENOMIC DNA]</scope>
    <source>
        <strain evidence="1">GP69</strain>
    </source>
</reference>
<dbReference type="AlphaFoldDB" id="A0A2K4ZKR0"/>
<name>A0A2K4ZKR0_9FIRM</name>
<dbReference type="OrthoDB" id="2054621at2"/>
<organism evidence="1 2">
    <name type="scientific">Acetatifactor muris</name>
    <dbReference type="NCBI Taxonomy" id="879566"/>
    <lineage>
        <taxon>Bacteria</taxon>
        <taxon>Bacillati</taxon>
        <taxon>Bacillota</taxon>
        <taxon>Clostridia</taxon>
        <taxon>Lachnospirales</taxon>
        <taxon>Lachnospiraceae</taxon>
        <taxon>Acetatifactor</taxon>
    </lineage>
</organism>
<dbReference type="Proteomes" id="UP000236311">
    <property type="component" value="Unassembled WGS sequence"/>
</dbReference>
<evidence type="ECO:0008006" key="3">
    <source>
        <dbReference type="Google" id="ProtNLM"/>
    </source>
</evidence>
<proteinExistence type="predicted"/>
<sequence>MLRKVWIPKNIARRPAARTETYLKYGFVITECEKHLCPRCGSILNAGPNYQPRYCDQCGQKVSFKGIEWKEEKELGFAERSGEHEQVEDRVV</sequence>
<gene>
    <name evidence="1" type="ORF">AMURIS_03807</name>
</gene>